<name>A0A8J8SFF2_9FIRM</name>
<dbReference type="Proteomes" id="UP000683246">
    <property type="component" value="Chromosome"/>
</dbReference>
<dbReference type="Pfam" id="PF07833">
    <property type="entry name" value="Cu_amine_oxidN1"/>
    <property type="match status" value="1"/>
</dbReference>
<evidence type="ECO:0000313" key="4">
    <source>
        <dbReference type="EMBL" id="QUI21284.1"/>
    </source>
</evidence>
<accession>A0A8J8SFF2</accession>
<proteinExistence type="predicted"/>
<dbReference type="InterPro" id="IPR027304">
    <property type="entry name" value="Trigger_fact/SurA_dom_sf"/>
</dbReference>
<feature type="signal peptide" evidence="2">
    <location>
        <begin position="1"/>
        <end position="25"/>
    </location>
</feature>
<dbReference type="InterPro" id="IPR012854">
    <property type="entry name" value="Cu_amine_oxidase-like_N"/>
</dbReference>
<organism evidence="4 5">
    <name type="scientific">Vallitalea pronyensis</name>
    <dbReference type="NCBI Taxonomy" id="1348613"/>
    <lineage>
        <taxon>Bacteria</taxon>
        <taxon>Bacillati</taxon>
        <taxon>Bacillota</taxon>
        <taxon>Clostridia</taxon>
        <taxon>Lachnospirales</taxon>
        <taxon>Vallitaleaceae</taxon>
        <taxon>Vallitalea</taxon>
    </lineage>
</organism>
<keyword evidence="2" id="KW-0732">Signal</keyword>
<dbReference type="PANTHER" id="PTHR47245">
    <property type="entry name" value="PEPTIDYLPROLYL ISOMERASE"/>
    <property type="match status" value="1"/>
</dbReference>
<dbReference type="InterPro" id="IPR046357">
    <property type="entry name" value="PPIase_dom_sf"/>
</dbReference>
<dbReference type="RefSeq" id="WP_212696749.1">
    <property type="nucleotide sequence ID" value="NZ_CP058649.1"/>
</dbReference>
<dbReference type="PROSITE" id="PS50198">
    <property type="entry name" value="PPIC_PPIASE_2"/>
    <property type="match status" value="1"/>
</dbReference>
<dbReference type="InterPro" id="IPR000297">
    <property type="entry name" value="PPIase_PpiC"/>
</dbReference>
<sequence>MNKFKGFVAGFLVACLLLSGTWVKAEDIVKHIQVLINTINIELNGEQVAKAGESYTLTNGKEVPNSLVYEETTYVPIRKVSEILGKDVVWDGVTKTIKLSDPGYADVADQVIATIGHEKILVRELKIYLNQIVNQYEYMYGPSVWEQELEEGKTVEDYAKESAVNTMEIVNILYQIALKDGTSLAEEQLEGIDDKVIQAIDGYPNADKDGVTQAFMKAQVIKEMTSQIAYHKMIEAIAIDETTLQAKLEQNTQYTDIQQNGYTYYAEQVRARHILFSTADETGEPLSDEKKAEVKALAEEVLAKAKSGEDFQALVKEYSEDPGSMGAGGEYTFSRGQMVKPFEEAAFALKPGEISDLVETAYGYHIIKLEELLPPLDKDIEAVKNREKMIIEDVKNQLKEEGFKQQIEVLRQEYSVVMNEELLKTIKVREESVKE</sequence>
<keyword evidence="5" id="KW-1185">Reference proteome</keyword>
<gene>
    <name evidence="4" type="ORF">HZI73_02840</name>
</gene>
<dbReference type="SUPFAM" id="SSF54534">
    <property type="entry name" value="FKBP-like"/>
    <property type="match status" value="1"/>
</dbReference>
<evidence type="ECO:0000256" key="2">
    <source>
        <dbReference type="SAM" id="SignalP"/>
    </source>
</evidence>
<dbReference type="Gene3D" id="3.10.50.40">
    <property type="match status" value="1"/>
</dbReference>
<dbReference type="SUPFAM" id="SSF109998">
    <property type="entry name" value="Triger factor/SurA peptide-binding domain-like"/>
    <property type="match status" value="1"/>
</dbReference>
<dbReference type="GO" id="GO:0003755">
    <property type="term" value="F:peptidyl-prolyl cis-trans isomerase activity"/>
    <property type="evidence" value="ECO:0007669"/>
    <property type="project" value="UniProtKB-KW"/>
</dbReference>
<dbReference type="Pfam" id="PF13616">
    <property type="entry name" value="Rotamase_3"/>
    <property type="match status" value="1"/>
</dbReference>
<evidence type="ECO:0000256" key="1">
    <source>
        <dbReference type="PROSITE-ProRule" id="PRU00278"/>
    </source>
</evidence>
<evidence type="ECO:0000259" key="3">
    <source>
        <dbReference type="PROSITE" id="PS50198"/>
    </source>
</evidence>
<dbReference type="EMBL" id="CP058649">
    <property type="protein sequence ID" value="QUI21284.1"/>
    <property type="molecule type" value="Genomic_DNA"/>
</dbReference>
<keyword evidence="1 4" id="KW-0413">Isomerase</keyword>
<dbReference type="AlphaFoldDB" id="A0A8J8SFF2"/>
<dbReference type="InterPro" id="IPR050245">
    <property type="entry name" value="PrsA_foldase"/>
</dbReference>
<feature type="chain" id="PRO_5035282389" evidence="2">
    <location>
        <begin position="26"/>
        <end position="435"/>
    </location>
</feature>
<protein>
    <submittedName>
        <fullName evidence="4">Peptidylprolyl isomerase</fullName>
    </submittedName>
</protein>
<dbReference type="KEGG" id="vpy:HZI73_02840"/>
<keyword evidence="1" id="KW-0697">Rotamase</keyword>
<dbReference type="PANTHER" id="PTHR47245:SF2">
    <property type="entry name" value="PEPTIDYL-PROLYL CIS-TRANS ISOMERASE HP_0175-RELATED"/>
    <property type="match status" value="1"/>
</dbReference>
<feature type="domain" description="PpiC" evidence="3">
    <location>
        <begin position="266"/>
        <end position="371"/>
    </location>
</feature>
<reference evidence="4" key="1">
    <citation type="submission" date="2020-07" db="EMBL/GenBank/DDBJ databases">
        <title>Vallitalea pronyensis genome.</title>
        <authorList>
            <person name="Postec A."/>
        </authorList>
    </citation>
    <scope>NUCLEOTIDE SEQUENCE</scope>
    <source>
        <strain evidence="4">FatNI3</strain>
    </source>
</reference>
<evidence type="ECO:0000313" key="5">
    <source>
        <dbReference type="Proteomes" id="UP000683246"/>
    </source>
</evidence>